<feature type="region of interest" description="Disordered" evidence="3">
    <location>
        <begin position="519"/>
        <end position="645"/>
    </location>
</feature>
<sequence>MEIIIYDKYEADIEDSTKEKLKDSNRKEMHLVTDKEKIPLLNSNQIIDSSDSDECLAKIPKVMKSNKNSKLQNTNQNTEIKPLKTVGDVQDENKFNLNEKVDCKSENKPYSQKGIETKDESKSTLKNQPKVVYDSDDECLANISKAKDFKTKTDLVSKRQTRHKHKHIESNDSEESFHIDVKIPRKKQLTRSRSSRHSVGSSKMKSDKFSNINNETDESTTSKNSSKTNKANIKKKTPIIKNQNKIEANFSESDEEPLSKLTLSKKEEDKSAEELKEDILRKQKAFIESPPPRSKVKKYLRHKETKEKESTTINSDNTEKDGALNIGKPKRECAKRPSNYLPMFSSSDDEEKFFHGFSSKNEKKNESIYSHSSLDFLSKDLGRRFGKGKVNMSNEQIEKWLKDSAMAGDESKKEDDMKFGQEIPTETSLTTNNIIDTEKLKNSLLEAQVTQVANEEATSSEKTLPSQEDTLKSLIYKSPGDRKPIFKKERSSTAPTVGAFSANNESSIYAFEEDIEEVVSTPFRRPARRPSSTATSKSEDELSKTEEQTKFGQFRKPILKTEIIKNEEQKQKIKESDLPTKPIQTQNTSKTNTRNILGKSVKKSSLEQLDDAKYKVPSSPSASSSSSAKLYKRQNKQKVKPTETCNPTKMTDFPCNGPGELVEAPTFYPTEKEFQDPLEYIEKIGVKAEQFGICRIVPPATFKPECKVSDDMRFTSYNQYVHKMLHRWGSNFKELMAIKKYLQTQNINLTQPPWIGGMEIDLPRLYQTVQSLGGLKEVIEKEKWSKVSDIMRIPKSAQDRVTKLDDIYCKYLLPYDTLSPDEREKLLDEVETEWAKRESKTLVKMQKTGIESENDSDSESDNEVEECITKGRNMALNAFYRIARNTMSMWFKNPEPTVQEIEQEFWKHVTLRQNHICVHSGSIDSGSWGYGFAVSKNSPFARHAWNLKVLTNNSGSVLRSLGPVMGVTVPTLHVGMVFSACCWYRDPHSLPWIEYLHTGGNKIWYGIPNSVGELFQKALIKLVPNYCRNQGIWLPSDTVMLPPSLLIESGVSLSRTVQEPGQFVVVFPKAFTSSISTGYVVSESVFFAPPSWLKTAQITFDLLRNSCEPSMFSLDKLYLNIISDQRTNVEVLKQMIPTVKMMSSNEKPKRENVRALGVTNFEILPPPETPNARRKKKSQEGGDYECEICRMNLFISMIVEQQEGAIYCLDHAIEQIKKKVILPENCKLLYTYTEDDLDNLVDKINASIGQKMQKKVFNKFSGMPTLLNKQN</sequence>
<evidence type="ECO:0000256" key="2">
    <source>
        <dbReference type="ARBA" id="ARBA00023242"/>
    </source>
</evidence>
<dbReference type="Pfam" id="PF02375">
    <property type="entry name" value="JmjN"/>
    <property type="match status" value="1"/>
</dbReference>
<keyword evidence="2" id="KW-0539">Nucleus</keyword>
<evidence type="ECO:0000313" key="8">
    <source>
        <dbReference type="Proteomes" id="UP001516400"/>
    </source>
</evidence>
<feature type="region of interest" description="Disordered" evidence="3">
    <location>
        <begin position="96"/>
        <end position="130"/>
    </location>
</feature>
<dbReference type="SMART" id="SM00545">
    <property type="entry name" value="JmjN"/>
    <property type="match status" value="1"/>
</dbReference>
<feature type="domain" description="ARID" evidence="4">
    <location>
        <begin position="728"/>
        <end position="820"/>
    </location>
</feature>
<feature type="region of interest" description="Disordered" evidence="3">
    <location>
        <begin position="404"/>
        <end position="425"/>
    </location>
</feature>
<dbReference type="EMBL" id="JABFTP020000165">
    <property type="protein sequence ID" value="KAL3284744.1"/>
    <property type="molecule type" value="Genomic_DNA"/>
</dbReference>
<dbReference type="Proteomes" id="UP001516400">
    <property type="component" value="Unassembled WGS sequence"/>
</dbReference>
<feature type="domain" description="JmjC" evidence="6">
    <location>
        <begin position="939"/>
        <end position="1104"/>
    </location>
</feature>
<evidence type="ECO:0000256" key="3">
    <source>
        <dbReference type="SAM" id="MobiDB-lite"/>
    </source>
</evidence>
<dbReference type="FunFam" id="1.10.150.60:FF:000012">
    <property type="entry name" value="Blast:Protein Jumonji"/>
    <property type="match status" value="1"/>
</dbReference>
<evidence type="ECO:0000259" key="5">
    <source>
        <dbReference type="PROSITE" id="PS51183"/>
    </source>
</evidence>
<dbReference type="PANTHER" id="PTHR10694:SF113">
    <property type="entry name" value="PROTEIN JUMONJI"/>
    <property type="match status" value="1"/>
</dbReference>
<dbReference type="Pfam" id="PF01388">
    <property type="entry name" value="ARID"/>
    <property type="match status" value="1"/>
</dbReference>
<proteinExistence type="predicted"/>
<dbReference type="CDD" id="cd16870">
    <property type="entry name" value="ARID_JARD2"/>
    <property type="match status" value="1"/>
</dbReference>
<feature type="compositionally biased region" description="Basic residues" evidence="3">
    <location>
        <begin position="184"/>
        <end position="196"/>
    </location>
</feature>
<name>A0ABD2P1H2_9CUCU</name>
<reference evidence="7 8" key="1">
    <citation type="journal article" date="2021" name="BMC Biol.">
        <title>Horizontally acquired antibacterial genes associated with adaptive radiation of ladybird beetles.</title>
        <authorList>
            <person name="Li H.S."/>
            <person name="Tang X.F."/>
            <person name="Huang Y.H."/>
            <person name="Xu Z.Y."/>
            <person name="Chen M.L."/>
            <person name="Du X.Y."/>
            <person name="Qiu B.Y."/>
            <person name="Chen P.T."/>
            <person name="Zhang W."/>
            <person name="Slipinski A."/>
            <person name="Escalona H.E."/>
            <person name="Waterhouse R.M."/>
            <person name="Zwick A."/>
            <person name="Pang H."/>
        </authorList>
    </citation>
    <scope>NUCLEOTIDE SEQUENCE [LARGE SCALE GENOMIC DNA]</scope>
    <source>
        <strain evidence="7">SYSU2018</strain>
    </source>
</reference>
<dbReference type="InterPro" id="IPR036431">
    <property type="entry name" value="ARID_dom_sf"/>
</dbReference>
<evidence type="ECO:0008006" key="9">
    <source>
        <dbReference type="Google" id="ProtNLM"/>
    </source>
</evidence>
<feature type="compositionally biased region" description="Basic and acidic residues" evidence="3">
    <location>
        <begin position="264"/>
        <end position="281"/>
    </location>
</feature>
<protein>
    <recommendedName>
        <fullName evidence="9">Protein Jumonji</fullName>
    </recommendedName>
</protein>
<feature type="compositionally biased region" description="Basic residues" evidence="3">
    <location>
        <begin position="630"/>
        <end position="639"/>
    </location>
</feature>
<keyword evidence="8" id="KW-1185">Reference proteome</keyword>
<evidence type="ECO:0000313" key="7">
    <source>
        <dbReference type="EMBL" id="KAL3284744.1"/>
    </source>
</evidence>
<dbReference type="SUPFAM" id="SSF46774">
    <property type="entry name" value="ARID-like"/>
    <property type="match status" value="1"/>
</dbReference>
<dbReference type="InterPro" id="IPR004198">
    <property type="entry name" value="Znf_C5HC2"/>
</dbReference>
<evidence type="ECO:0000259" key="4">
    <source>
        <dbReference type="PROSITE" id="PS51011"/>
    </source>
</evidence>
<dbReference type="InterPro" id="IPR003349">
    <property type="entry name" value="JmjN"/>
</dbReference>
<feature type="compositionally biased region" description="Basic and acidic residues" evidence="3">
    <location>
        <begin position="96"/>
        <end position="107"/>
    </location>
</feature>
<dbReference type="Gene3D" id="2.60.120.650">
    <property type="entry name" value="Cupin"/>
    <property type="match status" value="1"/>
</dbReference>
<feature type="region of interest" description="Disordered" evidence="3">
    <location>
        <begin position="150"/>
        <end position="345"/>
    </location>
</feature>
<dbReference type="PROSITE" id="PS51184">
    <property type="entry name" value="JMJC"/>
    <property type="match status" value="1"/>
</dbReference>
<dbReference type="SMART" id="SM01014">
    <property type="entry name" value="ARID"/>
    <property type="match status" value="1"/>
</dbReference>
<feature type="compositionally biased region" description="Basic and acidic residues" evidence="3">
    <location>
        <begin position="562"/>
        <end position="578"/>
    </location>
</feature>
<dbReference type="SMART" id="SM00501">
    <property type="entry name" value="BRIGHT"/>
    <property type="match status" value="1"/>
</dbReference>
<organism evidence="7 8">
    <name type="scientific">Cryptolaemus montrouzieri</name>
    <dbReference type="NCBI Taxonomy" id="559131"/>
    <lineage>
        <taxon>Eukaryota</taxon>
        <taxon>Metazoa</taxon>
        <taxon>Ecdysozoa</taxon>
        <taxon>Arthropoda</taxon>
        <taxon>Hexapoda</taxon>
        <taxon>Insecta</taxon>
        <taxon>Pterygota</taxon>
        <taxon>Neoptera</taxon>
        <taxon>Endopterygota</taxon>
        <taxon>Coleoptera</taxon>
        <taxon>Polyphaga</taxon>
        <taxon>Cucujiformia</taxon>
        <taxon>Coccinelloidea</taxon>
        <taxon>Coccinellidae</taxon>
        <taxon>Scymninae</taxon>
        <taxon>Scymnini</taxon>
        <taxon>Cryptolaemus</taxon>
    </lineage>
</organism>
<feature type="region of interest" description="Disordered" evidence="3">
    <location>
        <begin position="452"/>
        <end position="499"/>
    </location>
</feature>
<dbReference type="PANTHER" id="PTHR10694">
    <property type="entry name" value="LYSINE-SPECIFIC DEMETHYLASE"/>
    <property type="match status" value="1"/>
</dbReference>
<dbReference type="InterPro" id="IPR003347">
    <property type="entry name" value="JmjC_dom"/>
</dbReference>
<feature type="compositionally biased region" description="Basic and acidic residues" evidence="3">
    <location>
        <begin position="409"/>
        <end position="419"/>
    </location>
</feature>
<feature type="compositionally biased region" description="Polar residues" evidence="3">
    <location>
        <begin position="452"/>
        <end position="468"/>
    </location>
</feature>
<dbReference type="InterPro" id="IPR001606">
    <property type="entry name" value="ARID_dom"/>
</dbReference>
<feature type="compositionally biased region" description="Basic and acidic residues" evidence="3">
    <location>
        <begin position="537"/>
        <end position="549"/>
    </location>
</feature>
<gene>
    <name evidence="7" type="ORF">HHI36_018889</name>
</gene>
<feature type="compositionally biased region" description="Low complexity" evidence="3">
    <location>
        <begin position="617"/>
        <end position="628"/>
    </location>
</feature>
<comment type="subcellular location">
    <subcellularLocation>
        <location evidence="1">Nucleus</location>
    </subcellularLocation>
</comment>
<dbReference type="SUPFAM" id="SSF51197">
    <property type="entry name" value="Clavaminate synthase-like"/>
    <property type="match status" value="1"/>
</dbReference>
<dbReference type="AlphaFoldDB" id="A0ABD2P1H2"/>
<dbReference type="SMART" id="SM00558">
    <property type="entry name" value="JmjC"/>
    <property type="match status" value="1"/>
</dbReference>
<dbReference type="Gene3D" id="1.10.150.60">
    <property type="entry name" value="ARID DNA-binding domain"/>
    <property type="match status" value="1"/>
</dbReference>
<dbReference type="PROSITE" id="PS51183">
    <property type="entry name" value="JMJN"/>
    <property type="match status" value="1"/>
</dbReference>
<feature type="compositionally biased region" description="Polar residues" evidence="3">
    <location>
        <begin position="582"/>
        <end position="595"/>
    </location>
</feature>
<dbReference type="PROSITE" id="PS51011">
    <property type="entry name" value="ARID"/>
    <property type="match status" value="1"/>
</dbReference>
<feature type="domain" description="JmjN" evidence="5">
    <location>
        <begin position="664"/>
        <end position="705"/>
    </location>
</feature>
<accession>A0ABD2P1H2</accession>
<feature type="compositionally biased region" description="Basic and acidic residues" evidence="3">
    <location>
        <begin position="479"/>
        <end position="491"/>
    </location>
</feature>
<comment type="caution">
    <text evidence="7">The sequence shown here is derived from an EMBL/GenBank/DDBJ whole genome shotgun (WGS) entry which is preliminary data.</text>
</comment>
<dbReference type="Pfam" id="PF02928">
    <property type="entry name" value="zf-C5HC2"/>
    <property type="match status" value="1"/>
</dbReference>
<feature type="compositionally biased region" description="Low complexity" evidence="3">
    <location>
        <begin position="219"/>
        <end position="231"/>
    </location>
</feature>
<dbReference type="GO" id="GO:0005634">
    <property type="term" value="C:nucleus"/>
    <property type="evidence" value="ECO:0007669"/>
    <property type="project" value="UniProtKB-SubCell"/>
</dbReference>
<evidence type="ECO:0000259" key="6">
    <source>
        <dbReference type="PROSITE" id="PS51184"/>
    </source>
</evidence>
<dbReference type="Pfam" id="PF02373">
    <property type="entry name" value="JmjC"/>
    <property type="match status" value="1"/>
</dbReference>
<evidence type="ECO:0000256" key="1">
    <source>
        <dbReference type="ARBA" id="ARBA00004123"/>
    </source>
</evidence>